<organism evidence="3 4">
    <name type="scientific">Haemaphysalis longicornis</name>
    <name type="common">Bush tick</name>
    <dbReference type="NCBI Taxonomy" id="44386"/>
    <lineage>
        <taxon>Eukaryota</taxon>
        <taxon>Metazoa</taxon>
        <taxon>Ecdysozoa</taxon>
        <taxon>Arthropoda</taxon>
        <taxon>Chelicerata</taxon>
        <taxon>Arachnida</taxon>
        <taxon>Acari</taxon>
        <taxon>Parasitiformes</taxon>
        <taxon>Ixodida</taxon>
        <taxon>Ixodoidea</taxon>
        <taxon>Ixodidae</taxon>
        <taxon>Haemaphysalinae</taxon>
        <taxon>Haemaphysalis</taxon>
    </lineage>
</organism>
<gene>
    <name evidence="3" type="ORF">HPB48_019141</name>
</gene>
<accession>A0A9J6GMM4</accession>
<evidence type="ECO:0000313" key="3">
    <source>
        <dbReference type="EMBL" id="KAH9375783.1"/>
    </source>
</evidence>
<feature type="compositionally biased region" description="Low complexity" evidence="1">
    <location>
        <begin position="75"/>
        <end position="102"/>
    </location>
</feature>
<dbReference type="VEuPathDB" id="VectorBase:HLOH_045662"/>
<name>A0A9J6GMM4_HAELO</name>
<evidence type="ECO:0000256" key="1">
    <source>
        <dbReference type="SAM" id="MobiDB-lite"/>
    </source>
</evidence>
<feature type="region of interest" description="Disordered" evidence="1">
    <location>
        <begin position="271"/>
        <end position="315"/>
    </location>
</feature>
<protein>
    <recommendedName>
        <fullName evidence="5">Transmembrane protein</fullName>
    </recommendedName>
</protein>
<dbReference type="EMBL" id="JABSTR010000007">
    <property type="protein sequence ID" value="KAH9375783.1"/>
    <property type="molecule type" value="Genomic_DNA"/>
</dbReference>
<keyword evidence="4" id="KW-1185">Reference proteome</keyword>
<dbReference type="OrthoDB" id="6513848at2759"/>
<keyword evidence="2" id="KW-0812">Transmembrane</keyword>
<evidence type="ECO:0000256" key="2">
    <source>
        <dbReference type="SAM" id="Phobius"/>
    </source>
</evidence>
<keyword evidence="2" id="KW-0472">Membrane</keyword>
<sequence>MEATLPLHRRRCSSPLSTVLSVSSASSSLARCFSESALHCDAPPSTPVVRRPSRADGSRPVPSSTPAASTARRPSSGIVRSRSASSASSASPRSSVQSRVASEQPEEEYRGAPRPALIVKMNACTLLRQQELAQRREAERRELQERAWAERRRQLARAQLSDRLEMVQRREAPDQSRPSARERLRALRLNTREREVEYQREKQSMEARVRAMPLLLERQVVVGVTLGVFYPFISFAFVALRSAAAARRRLEQQYERKLKEMGFSWQWLQDKASGDSPRQNASSQRDPRMPQRIRSAVARCPAVRTPPSASPVMVRRRLSRSASLSSLASAAVISRTESASDLSAAVHDEHDPGAVDTSGVGRETPPTSGDEDYGGARVLQLA</sequence>
<dbReference type="Proteomes" id="UP000821853">
    <property type="component" value="Chromosome 5"/>
</dbReference>
<feature type="transmembrane region" description="Helical" evidence="2">
    <location>
        <begin position="220"/>
        <end position="240"/>
    </location>
</feature>
<proteinExistence type="predicted"/>
<feature type="region of interest" description="Disordered" evidence="1">
    <location>
        <begin position="338"/>
        <end position="382"/>
    </location>
</feature>
<feature type="region of interest" description="Disordered" evidence="1">
    <location>
        <begin position="41"/>
        <end position="114"/>
    </location>
</feature>
<evidence type="ECO:0008006" key="5">
    <source>
        <dbReference type="Google" id="ProtNLM"/>
    </source>
</evidence>
<reference evidence="3 4" key="1">
    <citation type="journal article" date="2020" name="Cell">
        <title>Large-Scale Comparative Analyses of Tick Genomes Elucidate Their Genetic Diversity and Vector Capacities.</title>
        <authorList>
            <consortium name="Tick Genome and Microbiome Consortium (TIGMIC)"/>
            <person name="Jia N."/>
            <person name="Wang J."/>
            <person name="Shi W."/>
            <person name="Du L."/>
            <person name="Sun Y."/>
            <person name="Zhan W."/>
            <person name="Jiang J.F."/>
            <person name="Wang Q."/>
            <person name="Zhang B."/>
            <person name="Ji P."/>
            <person name="Bell-Sakyi L."/>
            <person name="Cui X.M."/>
            <person name="Yuan T.T."/>
            <person name="Jiang B.G."/>
            <person name="Yang W.F."/>
            <person name="Lam T.T."/>
            <person name="Chang Q.C."/>
            <person name="Ding S.J."/>
            <person name="Wang X.J."/>
            <person name="Zhu J.G."/>
            <person name="Ruan X.D."/>
            <person name="Zhao L."/>
            <person name="Wei J.T."/>
            <person name="Ye R.Z."/>
            <person name="Que T.C."/>
            <person name="Du C.H."/>
            <person name="Zhou Y.H."/>
            <person name="Cheng J.X."/>
            <person name="Dai P.F."/>
            <person name="Guo W.B."/>
            <person name="Han X.H."/>
            <person name="Huang E.J."/>
            <person name="Li L.F."/>
            <person name="Wei W."/>
            <person name="Gao Y.C."/>
            <person name="Liu J.Z."/>
            <person name="Shao H.Z."/>
            <person name="Wang X."/>
            <person name="Wang C.C."/>
            <person name="Yang T.C."/>
            <person name="Huo Q.B."/>
            <person name="Li W."/>
            <person name="Chen H.Y."/>
            <person name="Chen S.E."/>
            <person name="Zhou L.G."/>
            <person name="Ni X.B."/>
            <person name="Tian J.H."/>
            <person name="Sheng Y."/>
            <person name="Liu T."/>
            <person name="Pan Y.S."/>
            <person name="Xia L.Y."/>
            <person name="Li J."/>
            <person name="Zhao F."/>
            <person name="Cao W.C."/>
        </authorList>
    </citation>
    <scope>NUCLEOTIDE SEQUENCE [LARGE SCALE GENOMIC DNA]</scope>
    <source>
        <strain evidence="3">HaeL-2018</strain>
    </source>
</reference>
<comment type="caution">
    <text evidence="3">The sequence shown here is derived from an EMBL/GenBank/DDBJ whole genome shotgun (WGS) entry which is preliminary data.</text>
</comment>
<evidence type="ECO:0000313" key="4">
    <source>
        <dbReference type="Proteomes" id="UP000821853"/>
    </source>
</evidence>
<keyword evidence="2" id="KW-1133">Transmembrane helix</keyword>
<dbReference type="AlphaFoldDB" id="A0A9J6GMM4"/>